<dbReference type="PANTHER" id="PTHR30069:SF29">
    <property type="entry name" value="HEMOGLOBIN AND HEMOGLOBIN-HAPTOGLOBIN-BINDING PROTEIN 1-RELATED"/>
    <property type="match status" value="1"/>
</dbReference>
<dbReference type="InterPro" id="IPR039426">
    <property type="entry name" value="TonB-dep_rcpt-like"/>
</dbReference>
<dbReference type="InterPro" id="IPR037066">
    <property type="entry name" value="Plug_dom_sf"/>
</dbReference>
<comment type="similarity">
    <text evidence="8">Belongs to the TonB-dependent receptor family.</text>
</comment>
<dbReference type="Proteomes" id="UP000289437">
    <property type="component" value="Unassembled WGS sequence"/>
</dbReference>
<evidence type="ECO:0000256" key="2">
    <source>
        <dbReference type="ARBA" id="ARBA00022448"/>
    </source>
</evidence>
<dbReference type="AlphaFoldDB" id="A0A4Q0T4F4"/>
<dbReference type="Pfam" id="PF13620">
    <property type="entry name" value="CarboxypepD_reg"/>
    <property type="match status" value="1"/>
</dbReference>
<sequence length="828" mass="89046">MTRTTHRLSQLITPSVLFLAAALSHAQTPHEATLHGTVKDPLGAVVQGATISLIHDGEVLTTTQSDANGMYHLTVLTTGHYALRSTARTFVTTEVTIPDSAPTHLDITLATPTATEEVTVTATGTPTPLAQVAAPVTVLTREDFPYNQDIQEPLRYVPGVQITQTGQSGGTSGLYIRGGDTDANKVLIDGIPANDVGGAVEFANISTAGIARAEVLREPNSALYGSDALAGVVSLTTRRGTTPLPQLDYSAEGGNFGTYRQEAALGGAIRKLDYFSDFTRQDTGNSVASSAFHNATFADNIGYQPNDTTDLRFNFRHITTSGGQPNAILLYGIPDSANVSEQDRYLGAVLNSQTTSRWHNQLRYGSLRLNFLYSDYAPTGVPQIDPEFGGIDDYLGAPVTIRGANGYSVSGQAIFQYPGTYPSFSTNHTARDFMYAQTDYRLTSPSAQRFNLLAVGGFKYEDERGSTVSTGFDPNTTDRRNYSTMLELQGDFDHRAYFTIGTGLEKNAVFGFAATPRASLGYYLVRPGGSSLFSGTKLHASFSKGIKEPSIYQQANSLFGLLSTLPDGGSLISQNNISPAGAETSRTYDGGIDQELAGGKARVGLTYFHNEFGNGLEFLSQSALTSFGIPQAAVDGTQFGAYVNSLAFRAQGLETQVEIKLSNHLFARGGYTLLDAVVQRSFSSSALAPVFNTSSNFSNIAIGSYGPLVGARPFRRARNSAYFGLTYTQSRFSAALNGTLVGKRDDSTFLTDADFGNSLLLPNHNLIGSYQRLEATGSYQVARRLVAYTEIQNLLSEHYSEAFGYPALPFNFRSGIRVTLGGETWKLK</sequence>
<keyword evidence="2 8" id="KW-0813">Transport</keyword>
<dbReference type="OrthoDB" id="9800913at2"/>
<dbReference type="GO" id="GO:0044718">
    <property type="term" value="P:siderophore transmembrane transport"/>
    <property type="evidence" value="ECO:0007669"/>
    <property type="project" value="TreeGrafter"/>
</dbReference>
<evidence type="ECO:0000256" key="4">
    <source>
        <dbReference type="ARBA" id="ARBA00022692"/>
    </source>
</evidence>
<comment type="subcellular location">
    <subcellularLocation>
        <location evidence="1 8">Cell outer membrane</location>
        <topology evidence="1 8">Multi-pass membrane protein</topology>
    </subcellularLocation>
</comment>
<dbReference type="Gene3D" id="2.40.170.20">
    <property type="entry name" value="TonB-dependent receptor, beta-barrel domain"/>
    <property type="match status" value="1"/>
</dbReference>
<evidence type="ECO:0000256" key="7">
    <source>
        <dbReference type="ARBA" id="ARBA00023237"/>
    </source>
</evidence>
<dbReference type="EMBL" id="RDSM01000001">
    <property type="protein sequence ID" value="RXH56918.1"/>
    <property type="molecule type" value="Genomic_DNA"/>
</dbReference>
<reference evidence="11 12" key="1">
    <citation type="submission" date="2018-11" db="EMBL/GenBank/DDBJ databases">
        <authorList>
            <person name="Mardanov A.V."/>
            <person name="Ravin N.V."/>
            <person name="Dedysh S.N."/>
        </authorList>
    </citation>
    <scope>NUCLEOTIDE SEQUENCE [LARGE SCALE GENOMIC DNA]</scope>
    <source>
        <strain evidence="11 12">AF10</strain>
    </source>
</reference>
<dbReference type="Gene3D" id="2.170.130.10">
    <property type="entry name" value="TonB-dependent receptor, plug domain"/>
    <property type="match status" value="1"/>
</dbReference>
<dbReference type="InterPro" id="IPR008969">
    <property type="entry name" value="CarboxyPept-like_regulatory"/>
</dbReference>
<organism evidence="11 12">
    <name type="scientific">Granulicella sibirica</name>
    <dbReference type="NCBI Taxonomy" id="2479048"/>
    <lineage>
        <taxon>Bacteria</taxon>
        <taxon>Pseudomonadati</taxon>
        <taxon>Acidobacteriota</taxon>
        <taxon>Terriglobia</taxon>
        <taxon>Terriglobales</taxon>
        <taxon>Acidobacteriaceae</taxon>
        <taxon>Granulicella</taxon>
    </lineage>
</organism>
<keyword evidence="12" id="KW-1185">Reference proteome</keyword>
<dbReference type="Pfam" id="PF07715">
    <property type="entry name" value="Plug"/>
    <property type="match status" value="1"/>
</dbReference>
<protein>
    <submittedName>
        <fullName evidence="11">Outer membrane vitamin B12 receptor BtuB</fullName>
    </submittedName>
</protein>
<keyword evidence="11" id="KW-0675">Receptor</keyword>
<gene>
    <name evidence="11" type="ORF">GRAN_0228</name>
</gene>
<feature type="signal peptide" evidence="9">
    <location>
        <begin position="1"/>
        <end position="26"/>
    </location>
</feature>
<keyword evidence="7 8" id="KW-0998">Cell outer membrane</keyword>
<evidence type="ECO:0000256" key="9">
    <source>
        <dbReference type="SAM" id="SignalP"/>
    </source>
</evidence>
<evidence type="ECO:0000256" key="6">
    <source>
        <dbReference type="ARBA" id="ARBA00023136"/>
    </source>
</evidence>
<dbReference type="PROSITE" id="PS52016">
    <property type="entry name" value="TONB_DEPENDENT_REC_3"/>
    <property type="match status" value="1"/>
</dbReference>
<comment type="caution">
    <text evidence="11">The sequence shown here is derived from an EMBL/GenBank/DDBJ whole genome shotgun (WGS) entry which is preliminary data.</text>
</comment>
<reference evidence="12" key="2">
    <citation type="submission" date="2019-02" db="EMBL/GenBank/DDBJ databases">
        <title>Granulicella sibirica sp. nov., a psychrotolerant acidobacterium isolated from an organic soil layer in forested tundra, West Siberia.</title>
        <authorList>
            <person name="Oshkin I.Y."/>
            <person name="Kulichevskaya I.S."/>
            <person name="Rijpstra W.I.C."/>
            <person name="Sinninghe Damste J.S."/>
            <person name="Rakitin A.L."/>
            <person name="Ravin N.V."/>
            <person name="Dedysh S.N."/>
        </authorList>
    </citation>
    <scope>NUCLEOTIDE SEQUENCE [LARGE SCALE GENOMIC DNA]</scope>
    <source>
        <strain evidence="12">AF10</strain>
    </source>
</reference>
<dbReference type="InterPro" id="IPR036942">
    <property type="entry name" value="Beta-barrel_TonB_sf"/>
</dbReference>
<evidence type="ECO:0000259" key="10">
    <source>
        <dbReference type="Pfam" id="PF07715"/>
    </source>
</evidence>
<keyword evidence="3 8" id="KW-1134">Transmembrane beta strand</keyword>
<dbReference type="Gene3D" id="2.60.40.1120">
    <property type="entry name" value="Carboxypeptidase-like, regulatory domain"/>
    <property type="match status" value="1"/>
</dbReference>
<evidence type="ECO:0000256" key="3">
    <source>
        <dbReference type="ARBA" id="ARBA00022452"/>
    </source>
</evidence>
<feature type="chain" id="PRO_5020399491" evidence="9">
    <location>
        <begin position="27"/>
        <end position="828"/>
    </location>
</feature>
<dbReference type="RefSeq" id="WP_128911171.1">
    <property type="nucleotide sequence ID" value="NZ_RDSM01000001.1"/>
</dbReference>
<proteinExistence type="inferred from homology"/>
<dbReference type="PANTHER" id="PTHR30069">
    <property type="entry name" value="TONB-DEPENDENT OUTER MEMBRANE RECEPTOR"/>
    <property type="match status" value="1"/>
</dbReference>
<evidence type="ECO:0000256" key="1">
    <source>
        <dbReference type="ARBA" id="ARBA00004571"/>
    </source>
</evidence>
<keyword evidence="4 8" id="KW-0812">Transmembrane</keyword>
<keyword evidence="5 9" id="KW-0732">Signal</keyword>
<evidence type="ECO:0000256" key="8">
    <source>
        <dbReference type="PROSITE-ProRule" id="PRU01360"/>
    </source>
</evidence>
<keyword evidence="6 8" id="KW-0472">Membrane</keyword>
<feature type="domain" description="TonB-dependent receptor plug" evidence="10">
    <location>
        <begin position="130"/>
        <end position="232"/>
    </location>
</feature>
<accession>A0A4Q0T4F4</accession>
<dbReference type="GO" id="GO:0009279">
    <property type="term" value="C:cell outer membrane"/>
    <property type="evidence" value="ECO:0007669"/>
    <property type="project" value="UniProtKB-SubCell"/>
</dbReference>
<name>A0A4Q0T4F4_9BACT</name>
<dbReference type="SUPFAM" id="SSF49464">
    <property type="entry name" value="Carboxypeptidase regulatory domain-like"/>
    <property type="match status" value="1"/>
</dbReference>
<evidence type="ECO:0000313" key="12">
    <source>
        <dbReference type="Proteomes" id="UP000289437"/>
    </source>
</evidence>
<evidence type="ECO:0000313" key="11">
    <source>
        <dbReference type="EMBL" id="RXH56918.1"/>
    </source>
</evidence>
<dbReference type="InterPro" id="IPR012910">
    <property type="entry name" value="Plug_dom"/>
</dbReference>
<evidence type="ECO:0000256" key="5">
    <source>
        <dbReference type="ARBA" id="ARBA00022729"/>
    </source>
</evidence>
<dbReference type="SUPFAM" id="SSF56935">
    <property type="entry name" value="Porins"/>
    <property type="match status" value="1"/>
</dbReference>
<dbReference type="GO" id="GO:0015344">
    <property type="term" value="F:siderophore uptake transmembrane transporter activity"/>
    <property type="evidence" value="ECO:0007669"/>
    <property type="project" value="TreeGrafter"/>
</dbReference>